<dbReference type="RefSeq" id="XP_005176157.1">
    <property type="nucleotide sequence ID" value="XM_005176100.3"/>
</dbReference>
<keyword evidence="2" id="KW-0812">Transmembrane</keyword>
<dbReference type="Proteomes" id="UP001652621">
    <property type="component" value="Unplaced"/>
</dbReference>
<dbReference type="OrthoDB" id="7737307at2759"/>
<dbReference type="eggNOG" id="ENOG502T817">
    <property type="taxonomic scope" value="Eukaryota"/>
</dbReference>
<evidence type="ECO:0000256" key="1">
    <source>
        <dbReference type="SAM" id="MobiDB-lite"/>
    </source>
</evidence>
<dbReference type="VEuPathDB" id="VectorBase:MDOA003673"/>
<reference evidence="4" key="1">
    <citation type="submission" date="2020-05" db="UniProtKB">
        <authorList>
            <consortium name="EnsemblMetazoa"/>
        </authorList>
    </citation>
    <scope>IDENTIFICATION</scope>
    <source>
        <strain evidence="4">Aabys</strain>
    </source>
</reference>
<dbReference type="AlphaFoldDB" id="A0A1I8MD38"/>
<feature type="region of interest" description="Disordered" evidence="1">
    <location>
        <begin position="288"/>
        <end position="350"/>
    </location>
</feature>
<accession>A0A1I8MD38</accession>
<dbReference type="VEuPathDB" id="VectorBase:MDOMA2_015351"/>
<evidence type="ECO:0000256" key="2">
    <source>
        <dbReference type="SAM" id="Phobius"/>
    </source>
</evidence>
<gene>
    <name evidence="4" type="primary">101900462</name>
    <name evidence="6" type="synonym">LOC101900462</name>
</gene>
<evidence type="ECO:0000313" key="6">
    <source>
        <dbReference type="RefSeq" id="XP_005176157.1"/>
    </source>
</evidence>
<name>A0A1I8MD38_MUSDO</name>
<feature type="signal peptide" evidence="3">
    <location>
        <begin position="1"/>
        <end position="22"/>
    </location>
</feature>
<evidence type="ECO:0000256" key="3">
    <source>
        <dbReference type="SAM" id="SignalP"/>
    </source>
</evidence>
<sequence length="378" mass="43489">MNKNTLWLMFVLLAMYLALVFCEEQQQQQQEENSENALADAAKDLVKSESTALFQDEARTRRRHRHHLYAQWGWTAIAIAYLIKIKVVIVAFFLGSAVYLGLRYFWPHKCQPEIILDHPPPSFSHHHHDHIPYSSDHSEIISSSWGPSSLDTSFEPYSAYAGSYASSDVAPPDVSSPDSHTYRIKREVKNEKQEGKQMGPSISEERIGNFMFMFLGLDSAACRRRFVCEMEFRSKNNPLTAMAFRVIGRSFFAKYTNDHNEMGKANSFEECAAVNSECVFIENDVEGGQEAANEESSNNNNESEHNEEEQEHHEESENQADNETPAENEDLNVNLPTEDPANNSLESNNIEERANYQNLMAERRNSYWRRRLRGDRQF</sequence>
<feature type="compositionally biased region" description="Low complexity" evidence="1">
    <location>
        <begin position="289"/>
        <end position="301"/>
    </location>
</feature>
<feature type="chain" id="PRO_5044560166" evidence="3">
    <location>
        <begin position="23"/>
        <end position="378"/>
    </location>
</feature>
<proteinExistence type="predicted"/>
<feature type="transmembrane region" description="Helical" evidence="2">
    <location>
        <begin position="72"/>
        <end position="102"/>
    </location>
</feature>
<dbReference type="EnsemblMetazoa" id="MDOA003673-RA">
    <property type="protein sequence ID" value="MDOA003673-PA"/>
    <property type="gene ID" value="MDOA003673"/>
</dbReference>
<evidence type="ECO:0000313" key="5">
    <source>
        <dbReference type="Proteomes" id="UP001652621"/>
    </source>
</evidence>
<evidence type="ECO:0000313" key="4">
    <source>
        <dbReference type="EnsemblMetazoa" id="MDOA003673-PA"/>
    </source>
</evidence>
<keyword evidence="2" id="KW-1133">Transmembrane helix</keyword>
<keyword evidence="5" id="KW-1185">Reference proteome</keyword>
<protein>
    <submittedName>
        <fullName evidence="6">Uncharacterized protein LOC101900462</fullName>
    </submittedName>
</protein>
<keyword evidence="3" id="KW-0732">Signal</keyword>
<keyword evidence="2" id="KW-0472">Membrane</keyword>
<dbReference type="KEGG" id="mde:101900462"/>
<organism evidence="4">
    <name type="scientific">Musca domestica</name>
    <name type="common">House fly</name>
    <dbReference type="NCBI Taxonomy" id="7370"/>
    <lineage>
        <taxon>Eukaryota</taxon>
        <taxon>Metazoa</taxon>
        <taxon>Ecdysozoa</taxon>
        <taxon>Arthropoda</taxon>
        <taxon>Hexapoda</taxon>
        <taxon>Insecta</taxon>
        <taxon>Pterygota</taxon>
        <taxon>Neoptera</taxon>
        <taxon>Endopterygota</taxon>
        <taxon>Diptera</taxon>
        <taxon>Brachycera</taxon>
        <taxon>Muscomorpha</taxon>
        <taxon>Muscoidea</taxon>
        <taxon>Muscidae</taxon>
        <taxon>Musca</taxon>
    </lineage>
</organism>
<reference evidence="6" key="2">
    <citation type="submission" date="2025-04" db="UniProtKB">
        <authorList>
            <consortium name="RefSeq"/>
        </authorList>
    </citation>
    <scope>IDENTIFICATION</scope>
    <source>
        <strain evidence="6">Aabys</strain>
    </source>
</reference>
<dbReference type="GeneID" id="101900462"/>
<feature type="compositionally biased region" description="Acidic residues" evidence="1">
    <location>
        <begin position="317"/>
        <end position="330"/>
    </location>
</feature>